<dbReference type="PANTHER" id="PTHR46797:SF1">
    <property type="entry name" value="METHYLPHOSPHONATE SYNTHASE"/>
    <property type="match status" value="1"/>
</dbReference>
<dbReference type="AlphaFoldDB" id="A0A5N1JGI2"/>
<sequence>MSEIKNEVGQLIKQARLSVGLTQKELGEKIEVAESTFSRFENGNQNLTIDTLQKIATALNKRLIIKLE</sequence>
<organism evidence="3 4">
    <name type="scientific">Larkinella humicola</name>
    <dbReference type="NCBI Taxonomy" id="2607654"/>
    <lineage>
        <taxon>Bacteria</taxon>
        <taxon>Pseudomonadati</taxon>
        <taxon>Bacteroidota</taxon>
        <taxon>Cytophagia</taxon>
        <taxon>Cytophagales</taxon>
        <taxon>Spirosomataceae</taxon>
        <taxon>Larkinella</taxon>
    </lineage>
</organism>
<dbReference type="GO" id="GO:0003700">
    <property type="term" value="F:DNA-binding transcription factor activity"/>
    <property type="evidence" value="ECO:0007669"/>
    <property type="project" value="TreeGrafter"/>
</dbReference>
<dbReference type="PANTHER" id="PTHR46797">
    <property type="entry name" value="HTH-TYPE TRANSCRIPTIONAL REGULATOR"/>
    <property type="match status" value="1"/>
</dbReference>
<evidence type="ECO:0000313" key="3">
    <source>
        <dbReference type="EMBL" id="KAA9349740.1"/>
    </source>
</evidence>
<gene>
    <name evidence="3" type="ORF">F0P93_20015</name>
</gene>
<dbReference type="InterPro" id="IPR010982">
    <property type="entry name" value="Lambda_DNA-bd_dom_sf"/>
</dbReference>
<dbReference type="InterPro" id="IPR001387">
    <property type="entry name" value="Cro/C1-type_HTH"/>
</dbReference>
<dbReference type="Pfam" id="PF01381">
    <property type="entry name" value="HTH_3"/>
    <property type="match status" value="1"/>
</dbReference>
<protein>
    <submittedName>
        <fullName evidence="3">Helix-turn-helix transcriptional regulator</fullName>
    </submittedName>
</protein>
<evidence type="ECO:0000313" key="4">
    <source>
        <dbReference type="Proteomes" id="UP000326344"/>
    </source>
</evidence>
<dbReference type="CDD" id="cd00093">
    <property type="entry name" value="HTH_XRE"/>
    <property type="match status" value="1"/>
</dbReference>
<dbReference type="SUPFAM" id="SSF47413">
    <property type="entry name" value="lambda repressor-like DNA-binding domains"/>
    <property type="match status" value="1"/>
</dbReference>
<dbReference type="GO" id="GO:0003677">
    <property type="term" value="F:DNA binding"/>
    <property type="evidence" value="ECO:0007669"/>
    <property type="project" value="UniProtKB-KW"/>
</dbReference>
<accession>A0A5N1JGI2</accession>
<comment type="caution">
    <text evidence="3">The sequence shown here is derived from an EMBL/GenBank/DDBJ whole genome shotgun (WGS) entry which is preliminary data.</text>
</comment>
<dbReference type="SMART" id="SM00530">
    <property type="entry name" value="HTH_XRE"/>
    <property type="match status" value="1"/>
</dbReference>
<evidence type="ECO:0000259" key="2">
    <source>
        <dbReference type="PROSITE" id="PS50943"/>
    </source>
</evidence>
<keyword evidence="4" id="KW-1185">Reference proteome</keyword>
<evidence type="ECO:0000256" key="1">
    <source>
        <dbReference type="ARBA" id="ARBA00023125"/>
    </source>
</evidence>
<dbReference type="EMBL" id="VTWS01000005">
    <property type="protein sequence ID" value="KAA9349740.1"/>
    <property type="molecule type" value="Genomic_DNA"/>
</dbReference>
<feature type="domain" description="HTH cro/C1-type" evidence="2">
    <location>
        <begin position="12"/>
        <end position="67"/>
    </location>
</feature>
<keyword evidence="1" id="KW-0238">DNA-binding</keyword>
<dbReference type="InterPro" id="IPR050807">
    <property type="entry name" value="TransReg_Diox_bact_type"/>
</dbReference>
<reference evidence="3 4" key="1">
    <citation type="submission" date="2019-09" db="EMBL/GenBank/DDBJ databases">
        <title>Genome Sequence of Larkinella sp MA1.</title>
        <authorList>
            <person name="Srinivasan S."/>
        </authorList>
    </citation>
    <scope>NUCLEOTIDE SEQUENCE [LARGE SCALE GENOMIC DNA]</scope>
    <source>
        <strain evidence="3 4">MA1</strain>
    </source>
</reference>
<dbReference type="RefSeq" id="WP_150879095.1">
    <property type="nucleotide sequence ID" value="NZ_VTWS01000005.1"/>
</dbReference>
<name>A0A5N1JGI2_9BACT</name>
<dbReference type="PROSITE" id="PS50943">
    <property type="entry name" value="HTH_CROC1"/>
    <property type="match status" value="1"/>
</dbReference>
<dbReference type="Gene3D" id="1.10.260.40">
    <property type="entry name" value="lambda repressor-like DNA-binding domains"/>
    <property type="match status" value="1"/>
</dbReference>
<proteinExistence type="predicted"/>
<dbReference type="Proteomes" id="UP000326344">
    <property type="component" value="Unassembled WGS sequence"/>
</dbReference>
<dbReference type="GO" id="GO:0005829">
    <property type="term" value="C:cytosol"/>
    <property type="evidence" value="ECO:0007669"/>
    <property type="project" value="TreeGrafter"/>
</dbReference>